<dbReference type="AlphaFoldDB" id="A0A2T5KDF2"/>
<dbReference type="EMBL" id="QAOT01000002">
    <property type="protein sequence ID" value="PTR20451.1"/>
    <property type="molecule type" value="Genomic_DNA"/>
</dbReference>
<organism evidence="2 3">
    <name type="scientific">Cereibacter azotoformans</name>
    <dbReference type="NCBI Taxonomy" id="43057"/>
    <lineage>
        <taxon>Bacteria</taxon>
        <taxon>Pseudomonadati</taxon>
        <taxon>Pseudomonadota</taxon>
        <taxon>Alphaproteobacteria</taxon>
        <taxon>Rhodobacterales</taxon>
        <taxon>Paracoccaceae</taxon>
        <taxon>Cereibacter</taxon>
    </lineage>
</organism>
<accession>A0A2T5KDF2</accession>
<evidence type="ECO:0000256" key="1">
    <source>
        <dbReference type="SAM" id="Coils"/>
    </source>
</evidence>
<keyword evidence="2" id="KW-0969">Cilium</keyword>
<feature type="coiled-coil region" evidence="1">
    <location>
        <begin position="19"/>
        <end position="46"/>
    </location>
</feature>
<protein>
    <submittedName>
        <fullName evidence="2">Flagellar FliJ protein</fullName>
    </submittedName>
</protein>
<comment type="caution">
    <text evidence="2">The sequence shown here is derived from an EMBL/GenBank/DDBJ whole genome shotgun (WGS) entry which is preliminary data.</text>
</comment>
<keyword evidence="2" id="KW-0282">Flagellum</keyword>
<dbReference type="Proteomes" id="UP000244060">
    <property type="component" value="Unassembled WGS sequence"/>
</dbReference>
<keyword evidence="2" id="KW-0966">Cell projection</keyword>
<reference evidence="2 3" key="1">
    <citation type="submission" date="2018-04" db="EMBL/GenBank/DDBJ databases">
        <title>Genomic Encyclopedia of Type Strains, Phase III (KMG-III): the genomes of soil and plant-associated and newly described type strains.</title>
        <authorList>
            <person name="Whitman W."/>
        </authorList>
    </citation>
    <scope>NUCLEOTIDE SEQUENCE [LARGE SCALE GENOMIC DNA]</scope>
    <source>
        <strain evidence="2 3">KA25</strain>
    </source>
</reference>
<dbReference type="OrthoDB" id="9998986at2"/>
<keyword evidence="1" id="KW-0175">Coiled coil</keyword>
<gene>
    <name evidence="2" type="ORF">C8J28_102216</name>
</gene>
<dbReference type="RefSeq" id="WP_101342207.1">
    <property type="nucleotide sequence ID" value="NZ_CP090021.1"/>
</dbReference>
<sequence>MTTKSHLLSLMSRRETVRLMQVQGALREARDRHAEAEAISERLSQMLESRRATAQGPVAAADLFRAHRLTLQIAEQAERSAQRAAELSAALGVAQAEMARQDHRTRLLQESAATALAAETEERIARAEAARPALRRG</sequence>
<name>A0A2T5KDF2_9RHOB</name>
<keyword evidence="3" id="KW-1185">Reference proteome</keyword>
<proteinExistence type="predicted"/>
<evidence type="ECO:0000313" key="3">
    <source>
        <dbReference type="Proteomes" id="UP000244060"/>
    </source>
</evidence>
<evidence type="ECO:0000313" key="2">
    <source>
        <dbReference type="EMBL" id="PTR20451.1"/>
    </source>
</evidence>